<gene>
    <name evidence="5" type="ORF">BYL167_LOCUS13821</name>
    <name evidence="2" type="ORF">CJN711_LOCUS15037</name>
    <name evidence="3" type="ORF">KQP761_LOCUS21659</name>
    <name evidence="4" type="ORF">MBJ925_LOCUS28293</name>
</gene>
<evidence type="ECO:0000256" key="1">
    <source>
        <dbReference type="SAM" id="MobiDB-lite"/>
    </source>
</evidence>
<reference evidence="2" key="1">
    <citation type="submission" date="2021-02" db="EMBL/GenBank/DDBJ databases">
        <authorList>
            <person name="Nowell W R."/>
        </authorList>
    </citation>
    <scope>NUCLEOTIDE SEQUENCE</scope>
</reference>
<dbReference type="EMBL" id="CAJOBH010004812">
    <property type="protein sequence ID" value="CAF4003594.1"/>
    <property type="molecule type" value="Genomic_DNA"/>
</dbReference>
<dbReference type="Proteomes" id="UP000681967">
    <property type="component" value="Unassembled WGS sequence"/>
</dbReference>
<sequence length="76" mass="8743">MIPNNPIRPSNQNKESLPPGPTITVQQHQQTLQQVTTQHQQEIQQLQTVITQHEQQRLTDLIDIVALVINEMIDQI</sequence>
<evidence type="ECO:0000313" key="4">
    <source>
        <dbReference type="EMBL" id="CAF2134696.1"/>
    </source>
</evidence>
<name>A0A815AUI2_9BILA</name>
<dbReference type="EMBL" id="CAJNRE010015124">
    <property type="protein sequence ID" value="CAF2134696.1"/>
    <property type="molecule type" value="Genomic_DNA"/>
</dbReference>
<dbReference type="EMBL" id="CAJNOW010011246">
    <property type="protein sequence ID" value="CAF1595451.1"/>
    <property type="molecule type" value="Genomic_DNA"/>
</dbReference>
<evidence type="ECO:0000313" key="2">
    <source>
        <dbReference type="EMBL" id="CAF1262006.1"/>
    </source>
</evidence>
<feature type="region of interest" description="Disordered" evidence="1">
    <location>
        <begin position="1"/>
        <end position="31"/>
    </location>
</feature>
<dbReference type="Proteomes" id="UP000663824">
    <property type="component" value="Unassembled WGS sequence"/>
</dbReference>
<evidence type="ECO:0000313" key="3">
    <source>
        <dbReference type="EMBL" id="CAF1595451.1"/>
    </source>
</evidence>
<evidence type="ECO:0000313" key="6">
    <source>
        <dbReference type="Proteomes" id="UP000663855"/>
    </source>
</evidence>
<proteinExistence type="predicted"/>
<dbReference type="Proteomes" id="UP000663834">
    <property type="component" value="Unassembled WGS sequence"/>
</dbReference>
<dbReference type="Proteomes" id="UP000663855">
    <property type="component" value="Unassembled WGS sequence"/>
</dbReference>
<dbReference type="EMBL" id="CAJNOV010006831">
    <property type="protein sequence ID" value="CAF1262006.1"/>
    <property type="molecule type" value="Genomic_DNA"/>
</dbReference>
<protein>
    <submittedName>
        <fullName evidence="2">Uncharacterized protein</fullName>
    </submittedName>
</protein>
<organism evidence="2 6">
    <name type="scientific">Rotaria magnacalcarata</name>
    <dbReference type="NCBI Taxonomy" id="392030"/>
    <lineage>
        <taxon>Eukaryota</taxon>
        <taxon>Metazoa</taxon>
        <taxon>Spiralia</taxon>
        <taxon>Gnathifera</taxon>
        <taxon>Rotifera</taxon>
        <taxon>Eurotatoria</taxon>
        <taxon>Bdelloidea</taxon>
        <taxon>Philodinida</taxon>
        <taxon>Philodinidae</taxon>
        <taxon>Rotaria</taxon>
    </lineage>
</organism>
<dbReference type="AlphaFoldDB" id="A0A815AUI2"/>
<evidence type="ECO:0000313" key="5">
    <source>
        <dbReference type="EMBL" id="CAF4003594.1"/>
    </source>
</evidence>
<comment type="caution">
    <text evidence="2">The sequence shown here is derived from an EMBL/GenBank/DDBJ whole genome shotgun (WGS) entry which is preliminary data.</text>
</comment>
<accession>A0A815AUI2</accession>
<feature type="compositionally biased region" description="Low complexity" evidence="1">
    <location>
        <begin position="22"/>
        <end position="31"/>
    </location>
</feature>